<dbReference type="PROSITE" id="PS01098">
    <property type="entry name" value="LIPASE_GDSL_SER"/>
    <property type="match status" value="1"/>
</dbReference>
<evidence type="ECO:0000313" key="4">
    <source>
        <dbReference type="Proteomes" id="UP001564408"/>
    </source>
</evidence>
<dbReference type="EMBL" id="JBDKXB010000012">
    <property type="protein sequence ID" value="MEY6432854.1"/>
    <property type="molecule type" value="Genomic_DNA"/>
</dbReference>
<accession>A0ABV4BEB1</accession>
<evidence type="ECO:0000256" key="1">
    <source>
        <dbReference type="SAM" id="SignalP"/>
    </source>
</evidence>
<dbReference type="InterPro" id="IPR036514">
    <property type="entry name" value="SGNH_hydro_sf"/>
</dbReference>
<feature type="chain" id="PRO_5045571825" evidence="1">
    <location>
        <begin position="20"/>
        <end position="206"/>
    </location>
</feature>
<keyword evidence="1" id="KW-0732">Signal</keyword>
<keyword evidence="4" id="KW-1185">Reference proteome</keyword>
<dbReference type="InterPro" id="IPR008265">
    <property type="entry name" value="Lipase_GDSL_AS"/>
</dbReference>
<dbReference type="PANTHER" id="PTHR30383">
    <property type="entry name" value="THIOESTERASE 1/PROTEASE 1/LYSOPHOSPHOLIPASE L1"/>
    <property type="match status" value="1"/>
</dbReference>
<dbReference type="PANTHER" id="PTHR30383:SF24">
    <property type="entry name" value="THIOESTERASE 1_PROTEASE 1_LYSOPHOSPHOLIPASE L1"/>
    <property type="match status" value="1"/>
</dbReference>
<dbReference type="Pfam" id="PF13472">
    <property type="entry name" value="Lipase_GDSL_2"/>
    <property type="match status" value="1"/>
</dbReference>
<sequence>MLRLLLVTVLLATPAISHADEAPVLLVLGDSLSAGYGLTLERGWVARLAERLADTDARYRVVNASVSGETTAGGVTRLPSLLEREGPALVIIQLGANDGLRGFQFDVIRANLSELVRRSREAGAKVLLVGVRLPPNYGAAYTQGFQDVFVEVAEREQVPLVPFLLAGVAERWELMQPDGLHPTAEAQSQILDNVWSGLAPLINAAD</sequence>
<dbReference type="InterPro" id="IPR013830">
    <property type="entry name" value="SGNH_hydro"/>
</dbReference>
<protein>
    <submittedName>
        <fullName evidence="3">Arylesterase</fullName>
    </submittedName>
</protein>
<dbReference type="RefSeq" id="WP_369667240.1">
    <property type="nucleotide sequence ID" value="NZ_JBDKXB010000012.1"/>
</dbReference>
<dbReference type="CDD" id="cd01822">
    <property type="entry name" value="Lysophospholipase_L1_like"/>
    <property type="match status" value="1"/>
</dbReference>
<comment type="caution">
    <text evidence="3">The sequence shown here is derived from an EMBL/GenBank/DDBJ whole genome shotgun (WGS) entry which is preliminary data.</text>
</comment>
<dbReference type="Proteomes" id="UP001564408">
    <property type="component" value="Unassembled WGS sequence"/>
</dbReference>
<evidence type="ECO:0000259" key="2">
    <source>
        <dbReference type="Pfam" id="PF13472"/>
    </source>
</evidence>
<organism evidence="3 4">
    <name type="scientific">Thioalkalicoccus limnaeus</name>
    <dbReference type="NCBI Taxonomy" id="120681"/>
    <lineage>
        <taxon>Bacteria</taxon>
        <taxon>Pseudomonadati</taxon>
        <taxon>Pseudomonadota</taxon>
        <taxon>Gammaproteobacteria</taxon>
        <taxon>Chromatiales</taxon>
        <taxon>Chromatiaceae</taxon>
        <taxon>Thioalkalicoccus</taxon>
    </lineage>
</organism>
<dbReference type="InterPro" id="IPR051532">
    <property type="entry name" value="Ester_Hydrolysis_Enzymes"/>
</dbReference>
<dbReference type="SUPFAM" id="SSF52266">
    <property type="entry name" value="SGNH hydrolase"/>
    <property type="match status" value="1"/>
</dbReference>
<gene>
    <name evidence="3" type="ORF">ABC977_10585</name>
</gene>
<reference evidence="3 4" key="1">
    <citation type="submission" date="2024-05" db="EMBL/GenBank/DDBJ databases">
        <title>Genome Sequence and Characterization of the New Strain Purple Sulfur Bacterium of Genus Thioalkalicoccus.</title>
        <authorList>
            <person name="Bryantseva I.A."/>
            <person name="Kyndt J.A."/>
            <person name="Imhoff J.F."/>
        </authorList>
    </citation>
    <scope>NUCLEOTIDE SEQUENCE [LARGE SCALE GENOMIC DNA]</scope>
    <source>
        <strain evidence="3 4">Um2</strain>
    </source>
</reference>
<name>A0ABV4BEB1_9GAMM</name>
<proteinExistence type="predicted"/>
<feature type="signal peptide" evidence="1">
    <location>
        <begin position="1"/>
        <end position="19"/>
    </location>
</feature>
<feature type="domain" description="SGNH hydrolase-type esterase" evidence="2">
    <location>
        <begin position="27"/>
        <end position="186"/>
    </location>
</feature>
<dbReference type="Gene3D" id="3.40.50.1110">
    <property type="entry name" value="SGNH hydrolase"/>
    <property type="match status" value="1"/>
</dbReference>
<evidence type="ECO:0000313" key="3">
    <source>
        <dbReference type="EMBL" id="MEY6432854.1"/>
    </source>
</evidence>